<keyword evidence="2" id="KW-1185">Reference proteome</keyword>
<evidence type="ECO:0000313" key="1">
    <source>
        <dbReference type="EMBL" id="WVZ54849.1"/>
    </source>
</evidence>
<accession>A0AAQ3PSJ9</accession>
<dbReference type="Proteomes" id="UP001341281">
    <property type="component" value="Chromosome 01"/>
</dbReference>
<dbReference type="EMBL" id="CP144745">
    <property type="protein sequence ID" value="WVZ54849.1"/>
    <property type="molecule type" value="Genomic_DNA"/>
</dbReference>
<gene>
    <name evidence="1" type="ORF">U9M48_005593</name>
</gene>
<dbReference type="InterPro" id="IPR043502">
    <property type="entry name" value="DNA/RNA_pol_sf"/>
</dbReference>
<dbReference type="SUPFAM" id="SSF56672">
    <property type="entry name" value="DNA/RNA polymerases"/>
    <property type="match status" value="1"/>
</dbReference>
<organism evidence="1 2">
    <name type="scientific">Paspalum notatum var. saurae</name>
    <dbReference type="NCBI Taxonomy" id="547442"/>
    <lineage>
        <taxon>Eukaryota</taxon>
        <taxon>Viridiplantae</taxon>
        <taxon>Streptophyta</taxon>
        <taxon>Embryophyta</taxon>
        <taxon>Tracheophyta</taxon>
        <taxon>Spermatophyta</taxon>
        <taxon>Magnoliopsida</taxon>
        <taxon>Liliopsida</taxon>
        <taxon>Poales</taxon>
        <taxon>Poaceae</taxon>
        <taxon>PACMAD clade</taxon>
        <taxon>Panicoideae</taxon>
        <taxon>Andropogonodae</taxon>
        <taxon>Paspaleae</taxon>
        <taxon>Paspalinae</taxon>
        <taxon>Paspalum</taxon>
    </lineage>
</organism>
<dbReference type="PANTHER" id="PTHR11439">
    <property type="entry name" value="GAG-POL-RELATED RETROTRANSPOSON"/>
    <property type="match status" value="1"/>
</dbReference>
<name>A0AAQ3PSJ9_PASNO</name>
<dbReference type="AlphaFoldDB" id="A0AAQ3PSJ9"/>
<dbReference type="CDD" id="cd09272">
    <property type="entry name" value="RNase_HI_RT_Ty1"/>
    <property type="match status" value="1"/>
</dbReference>
<sequence>MTGCNSCIIPMDPRLQLTKETAGAPVDPTRYRSIIGSLRYLVNTRPDIAFAVGMVSRFMEAPREEHWQAVKQILRYLAGTVGYGCVYGAGTGRLQSLVGFTDSDHAGDKNDRKSTTGTVFFLGGNLITWASQKQRVVALSSCEAEYIAAAAGACQGVWLSRLLAELVGDGTAEKFKLFVDNQSAIELSKNPVHHDRSKHIDTRFHYVRECIEEDRMEIEHVGTKGQLADILTKALCKVKFIELRQRLGMAQNES</sequence>
<reference evidence="1 2" key="1">
    <citation type="submission" date="2024-02" db="EMBL/GenBank/DDBJ databases">
        <title>High-quality chromosome-scale genome assembly of Pensacola bahiagrass (Paspalum notatum Flugge var. saurae).</title>
        <authorList>
            <person name="Vega J.M."/>
            <person name="Podio M."/>
            <person name="Orjuela J."/>
            <person name="Siena L.A."/>
            <person name="Pessino S.C."/>
            <person name="Combes M.C."/>
            <person name="Mariac C."/>
            <person name="Albertini E."/>
            <person name="Pupilli F."/>
            <person name="Ortiz J.P.A."/>
            <person name="Leblanc O."/>
        </authorList>
    </citation>
    <scope>NUCLEOTIDE SEQUENCE [LARGE SCALE GENOMIC DNA]</scope>
    <source>
        <strain evidence="1">R1</strain>
        <tissue evidence="1">Leaf</tissue>
    </source>
</reference>
<dbReference type="PANTHER" id="PTHR11439:SF515">
    <property type="entry name" value="GAG-POL POLYPROTEIN"/>
    <property type="match status" value="1"/>
</dbReference>
<evidence type="ECO:0000313" key="2">
    <source>
        <dbReference type="Proteomes" id="UP001341281"/>
    </source>
</evidence>
<proteinExistence type="predicted"/>
<protein>
    <submittedName>
        <fullName evidence="1">Uncharacterized protein</fullName>
    </submittedName>
</protein>